<dbReference type="Pfam" id="PF01683">
    <property type="entry name" value="EB"/>
    <property type="match status" value="1"/>
</dbReference>
<evidence type="ECO:0000256" key="1">
    <source>
        <dbReference type="SAM" id="SignalP"/>
    </source>
</evidence>
<reference evidence="3 4" key="1">
    <citation type="journal article" date="2021" name="J. Hered.">
        <title>A chromosome-level genome assembly of the parasitoid wasp, Cotesia glomerata (Hymenoptera: Braconidae).</title>
        <authorList>
            <person name="Pinto B.J."/>
            <person name="Weis J.J."/>
            <person name="Gamble T."/>
            <person name="Ode P.J."/>
            <person name="Paul R."/>
            <person name="Zaspel J.M."/>
        </authorList>
    </citation>
    <scope>NUCLEOTIDE SEQUENCE [LARGE SCALE GENOMIC DNA]</scope>
    <source>
        <strain evidence="3">CgM1</strain>
    </source>
</reference>
<feature type="domain" description="EGF-like" evidence="2">
    <location>
        <begin position="573"/>
        <end position="607"/>
    </location>
</feature>
<feature type="domain" description="EGF-like" evidence="2">
    <location>
        <begin position="888"/>
        <end position="922"/>
    </location>
</feature>
<proteinExistence type="predicted"/>
<comment type="caution">
    <text evidence="3">The sequence shown here is derived from an EMBL/GenBank/DDBJ whole genome shotgun (WGS) entry which is preliminary data.</text>
</comment>
<gene>
    <name evidence="3" type="ORF">KQX54_019699</name>
</gene>
<feature type="chain" id="PRO_5044012151" description="EGF-like domain-containing protein" evidence="1">
    <location>
        <begin position="22"/>
        <end position="1154"/>
    </location>
</feature>
<feature type="domain" description="EGF-like" evidence="2">
    <location>
        <begin position="963"/>
        <end position="1006"/>
    </location>
</feature>
<dbReference type="SMART" id="SM00181">
    <property type="entry name" value="EGF"/>
    <property type="match status" value="9"/>
</dbReference>
<feature type="domain" description="EGF-like" evidence="2">
    <location>
        <begin position="173"/>
        <end position="201"/>
    </location>
</feature>
<evidence type="ECO:0000313" key="4">
    <source>
        <dbReference type="Proteomes" id="UP000826195"/>
    </source>
</evidence>
<evidence type="ECO:0000259" key="2">
    <source>
        <dbReference type="SMART" id="SM00181"/>
    </source>
</evidence>
<keyword evidence="4" id="KW-1185">Reference proteome</keyword>
<sequence length="1154" mass="128989">MIFGRTLFVFYVTVTIQFTNSLVFGAEENKCSTYKDVCFPNDPNPCCGEKLQCKQSRNKLYECVCKPDYEWNDGRCQYVPDESCVFNTDCERQKFSECTASSLCQCQSNYVKVRPSTCRGLIGAACSRNYECFPHDSICLDGFCKCKCNYLSTASDLCLPTFFELTCSAGDERCQDEEFSGCLNGKCYCHPNHVVVSMSCQPILYESCAKNGLCAIRNSICRDNVCQCKSDYTAQSENRCLPKKDMICLPSISGLCDIDDDCTLENSHCYYNRCQCKKFYFPVVTNGIYSCLPLLLGHPCKRDKDCEISENFICSLDGICSCSENFYALENRTLCLPKIGGPCLRHQDCQVKNSFCLNGSCQCNHDCSAVSENECVLKSSAVYCDQAIECGEPWHAGCSSDHNCVCTTNNTLVNQSTCSPMLGGFCLNDHQCVVANSVCENYYCKCKSPNFKPVANNFGLLSIIVTPISSIITEIGTRCSSFRGGCNPYHNQPCCSQHLVCKRSKFTNQQHECLCDVDYEWFGNKCIQNRFCVSNYDCRDRKYTKCSEDSKCVCELNYVKVDFSTCRPLIGSFCERDIECLPNNSVCASGRCHCADGFIPLSNENCLPTFLELSSRSSEEECQETEFLLYIQGKCFCPVNHVMVDGRNCLPLLNEICSQNKPCVVHNSDCINGRSKLYGKCKNDDDCSYIKNSTCSKYNECVYNINYNIKSFSPPLGGDCSKNADCSIGNSTCIDFTCQCRPYFEIIYGEKCVPVLKKPCRSNCDCFNVPFAECSTNKTCACKTNYVTLENGSCLPPEIGICTKNSDCIFKNSYCYFNTCQCIRNFVGQIINGVYECKQISLGSSCETDHDCSNIKYSKCSHDKICVCLETYYALDNGFICVPGIGGYCSGDIDCAFANFRCFSSLCKCQPGYVSVSDNQCVLKSSAISCDMGIECGEHWHSDCSLDHTCFCKSNNTQVNQATCSPILGGACFKDDQCVVKNSICTSFHCRCNEAEFKAVAINMCISNCSVLAIIAFVLSDDCLLSLDRFYTIMLSREKIAKPSHTFSQSMAHSRQKFDCIENVLENKVALKLQVSASASYQEYLHVSLLWRPALESTLHILISCRAEYDQYNCSLTCRALWSIKHRNQLAMPHESGSCAALYTVLHEKPQHVV</sequence>
<feature type="domain" description="EGF-like" evidence="2">
    <location>
        <begin position="83"/>
        <end position="119"/>
    </location>
</feature>
<dbReference type="PANTHER" id="PTHR39069:SF8">
    <property type="entry name" value="FI17111P1"/>
    <property type="match status" value="1"/>
</dbReference>
<feature type="domain" description="EGF-like" evidence="2">
    <location>
        <begin position="417"/>
        <end position="459"/>
    </location>
</feature>
<dbReference type="PANTHER" id="PTHR39069">
    <property type="entry name" value="ECDYSONE-INDUCIBLE GENE E1, ISOFORM A"/>
    <property type="match status" value="1"/>
</dbReference>
<dbReference type="InterPro" id="IPR006149">
    <property type="entry name" value="EB_dom"/>
</dbReference>
<organism evidence="3 4">
    <name type="scientific">Cotesia glomerata</name>
    <name type="common">Lepidopteran parasitic wasp</name>
    <name type="synonym">Apanteles glomeratus</name>
    <dbReference type="NCBI Taxonomy" id="32391"/>
    <lineage>
        <taxon>Eukaryota</taxon>
        <taxon>Metazoa</taxon>
        <taxon>Ecdysozoa</taxon>
        <taxon>Arthropoda</taxon>
        <taxon>Hexapoda</taxon>
        <taxon>Insecta</taxon>
        <taxon>Pterygota</taxon>
        <taxon>Neoptera</taxon>
        <taxon>Endopterygota</taxon>
        <taxon>Hymenoptera</taxon>
        <taxon>Apocrita</taxon>
        <taxon>Ichneumonoidea</taxon>
        <taxon>Braconidae</taxon>
        <taxon>Microgastrinae</taxon>
        <taxon>Cotesia</taxon>
    </lineage>
</organism>
<feature type="domain" description="EGF-like" evidence="2">
    <location>
        <begin position="719"/>
        <end position="753"/>
    </location>
</feature>
<dbReference type="Proteomes" id="UP000826195">
    <property type="component" value="Unassembled WGS sequence"/>
</dbReference>
<accession>A0AAV7ICP2</accession>
<protein>
    <recommendedName>
        <fullName evidence="2">EGF-like domain-containing protein</fullName>
    </recommendedName>
</protein>
<name>A0AAV7ICP2_COTGL</name>
<feature type="domain" description="EGF-like" evidence="2">
    <location>
        <begin position="299"/>
        <end position="336"/>
    </location>
</feature>
<keyword evidence="1" id="KW-0732">Signal</keyword>
<dbReference type="EMBL" id="JAHXZJ010001864">
    <property type="protein sequence ID" value="KAH0550490.1"/>
    <property type="molecule type" value="Genomic_DNA"/>
</dbReference>
<feature type="domain" description="EGF-like" evidence="2">
    <location>
        <begin position="207"/>
        <end position="241"/>
    </location>
</feature>
<dbReference type="AlphaFoldDB" id="A0AAV7ICP2"/>
<dbReference type="InterPro" id="IPR000742">
    <property type="entry name" value="EGF"/>
</dbReference>
<evidence type="ECO:0000313" key="3">
    <source>
        <dbReference type="EMBL" id="KAH0550490.1"/>
    </source>
</evidence>
<feature type="signal peptide" evidence="1">
    <location>
        <begin position="1"/>
        <end position="21"/>
    </location>
</feature>